<dbReference type="NCBIfam" id="TIGR00904">
    <property type="entry name" value="mreB"/>
    <property type="match status" value="1"/>
</dbReference>
<sequence length="351" mass="37418">MGNILKHGLIKSFKTPHLAIDLGTVNTLIYVNKELVLDQPSVVAVREEPGTKEVTVIAVGDDAKVMMGRTPGTITAIRPMSDGVISDFSVTKKMLQHFIKEVTGSGLFSQSPCVLICTPYNATQVERRAIKESALEAGAKNVYLIEEPVAAALGAGLDVGSASGQMVIDIGGGTTEIAIMTLNGVVYADSLRVGGDHFNQNIVTYVRHKHKIVIGEVTAEKIKEEIGAAFESSVIQKKTYVGREVASGLPADFIMTNNQVREALAEPLRSILDSILIALEQTPPELSSDIAENGVTLTGGGALLWGINQLITHKTNLKVNIADDPLTCVARGGSIAMELIDKQNMSFLAVD</sequence>
<accession>A0A1W1DFT1</accession>
<dbReference type="SMART" id="SM00268">
    <property type="entry name" value="ACTIN"/>
    <property type="match status" value="1"/>
</dbReference>
<protein>
    <submittedName>
        <fullName evidence="7">Rod shape-determining protein MreB</fullName>
    </submittedName>
</protein>
<dbReference type="Pfam" id="PF06723">
    <property type="entry name" value="MreB_Mbl"/>
    <property type="match status" value="1"/>
</dbReference>
<dbReference type="EMBL" id="FPHU01000050">
    <property type="protein sequence ID" value="SFV80159.1"/>
    <property type="molecule type" value="Genomic_DNA"/>
</dbReference>
<evidence type="ECO:0000313" key="7">
    <source>
        <dbReference type="EMBL" id="SFV80159.1"/>
    </source>
</evidence>
<keyword evidence="5" id="KW-0133">Cell shape</keyword>
<evidence type="ECO:0000256" key="5">
    <source>
        <dbReference type="ARBA" id="ARBA00022960"/>
    </source>
</evidence>
<gene>
    <name evidence="7" type="ORF">MNB_SUP05-13-214</name>
</gene>
<keyword evidence="4" id="KW-0067">ATP-binding</keyword>
<keyword evidence="2" id="KW-0963">Cytoplasm</keyword>
<dbReference type="GO" id="GO:0008360">
    <property type="term" value="P:regulation of cell shape"/>
    <property type="evidence" value="ECO:0007669"/>
    <property type="project" value="UniProtKB-KW"/>
</dbReference>
<dbReference type="AlphaFoldDB" id="A0A1W1DFT1"/>
<dbReference type="GO" id="GO:0000902">
    <property type="term" value="P:cell morphogenesis"/>
    <property type="evidence" value="ECO:0007669"/>
    <property type="project" value="InterPro"/>
</dbReference>
<evidence type="ECO:0000256" key="6">
    <source>
        <dbReference type="ARBA" id="ARBA00023458"/>
    </source>
</evidence>
<dbReference type="HAMAP" id="MF_02207">
    <property type="entry name" value="MreB"/>
    <property type="match status" value="1"/>
</dbReference>
<dbReference type="PANTHER" id="PTHR42749">
    <property type="entry name" value="CELL SHAPE-DETERMINING PROTEIN MREB"/>
    <property type="match status" value="1"/>
</dbReference>
<dbReference type="SUPFAM" id="SSF53067">
    <property type="entry name" value="Actin-like ATPase domain"/>
    <property type="match status" value="2"/>
</dbReference>
<proteinExistence type="inferred from homology"/>
<dbReference type="PRINTS" id="PR01652">
    <property type="entry name" value="SHAPEPROTEIN"/>
</dbReference>
<evidence type="ECO:0000256" key="3">
    <source>
        <dbReference type="ARBA" id="ARBA00022741"/>
    </source>
</evidence>
<comment type="subcellular location">
    <subcellularLocation>
        <location evidence="1">Cytoplasm</location>
    </subcellularLocation>
</comment>
<dbReference type="InterPro" id="IPR004000">
    <property type="entry name" value="Actin"/>
</dbReference>
<evidence type="ECO:0000256" key="2">
    <source>
        <dbReference type="ARBA" id="ARBA00022490"/>
    </source>
</evidence>
<reference evidence="7" key="1">
    <citation type="submission" date="2016-10" db="EMBL/GenBank/DDBJ databases">
        <authorList>
            <person name="de Groot N.N."/>
        </authorList>
    </citation>
    <scope>NUCLEOTIDE SEQUENCE</scope>
</reference>
<dbReference type="GO" id="GO:0005737">
    <property type="term" value="C:cytoplasm"/>
    <property type="evidence" value="ECO:0007669"/>
    <property type="project" value="UniProtKB-SubCell"/>
</dbReference>
<dbReference type="CDD" id="cd10225">
    <property type="entry name" value="ASKHA_NBD_MreB-like"/>
    <property type="match status" value="1"/>
</dbReference>
<dbReference type="InterPro" id="IPR056546">
    <property type="entry name" value="MreB_MamK-like"/>
</dbReference>
<dbReference type="NCBIfam" id="NF010539">
    <property type="entry name" value="PRK13927.1"/>
    <property type="match status" value="1"/>
</dbReference>
<comment type="similarity">
    <text evidence="6">Belongs to the FtsA/MreB family.</text>
</comment>
<keyword evidence="3" id="KW-0547">Nucleotide-binding</keyword>
<evidence type="ECO:0000256" key="1">
    <source>
        <dbReference type="ARBA" id="ARBA00004496"/>
    </source>
</evidence>
<dbReference type="InterPro" id="IPR004753">
    <property type="entry name" value="MreB"/>
</dbReference>
<evidence type="ECO:0000256" key="4">
    <source>
        <dbReference type="ARBA" id="ARBA00022840"/>
    </source>
</evidence>
<dbReference type="Gene3D" id="3.30.420.40">
    <property type="match status" value="2"/>
</dbReference>
<name>A0A1W1DFT1_9ZZZZ</name>
<dbReference type="GO" id="GO:0005524">
    <property type="term" value="F:ATP binding"/>
    <property type="evidence" value="ECO:0007669"/>
    <property type="project" value="UniProtKB-KW"/>
</dbReference>
<dbReference type="InterPro" id="IPR043129">
    <property type="entry name" value="ATPase_NBD"/>
</dbReference>
<organism evidence="7">
    <name type="scientific">hydrothermal vent metagenome</name>
    <dbReference type="NCBI Taxonomy" id="652676"/>
    <lineage>
        <taxon>unclassified sequences</taxon>
        <taxon>metagenomes</taxon>
        <taxon>ecological metagenomes</taxon>
    </lineage>
</organism>
<dbReference type="PANTHER" id="PTHR42749:SF1">
    <property type="entry name" value="CELL SHAPE-DETERMINING PROTEIN MREB"/>
    <property type="match status" value="1"/>
</dbReference>